<evidence type="ECO:0000256" key="1">
    <source>
        <dbReference type="ARBA" id="ARBA00006484"/>
    </source>
</evidence>
<evidence type="ECO:0000256" key="2">
    <source>
        <dbReference type="ARBA" id="ARBA00023002"/>
    </source>
</evidence>
<dbReference type="InterPro" id="IPR002347">
    <property type="entry name" value="SDR_fam"/>
</dbReference>
<keyword evidence="2" id="KW-0560">Oxidoreductase</keyword>
<organism evidence="3 4">
    <name type="scientific">Stachybotrys chartarum (strain CBS 109288 / IBT 7711)</name>
    <name type="common">Toxic black mold</name>
    <name type="synonym">Stilbospora chartarum</name>
    <dbReference type="NCBI Taxonomy" id="1280523"/>
    <lineage>
        <taxon>Eukaryota</taxon>
        <taxon>Fungi</taxon>
        <taxon>Dikarya</taxon>
        <taxon>Ascomycota</taxon>
        <taxon>Pezizomycotina</taxon>
        <taxon>Sordariomycetes</taxon>
        <taxon>Hypocreomycetidae</taxon>
        <taxon>Hypocreales</taxon>
        <taxon>Stachybotryaceae</taxon>
        <taxon>Stachybotrys</taxon>
    </lineage>
</organism>
<dbReference type="GO" id="GO:0016491">
    <property type="term" value="F:oxidoreductase activity"/>
    <property type="evidence" value="ECO:0007669"/>
    <property type="project" value="UniProtKB-KW"/>
</dbReference>
<sequence>MASPFELTVLVTGGTSGLGYECARVIASKHPNYKIIVAARSDNDDTVGQLNQSLGTKNVQFMKLDLSSLADVRRFATQWRESQLPPIQSLVFNAALQFPGAIEYSVDGFEKTFAISHLGHALLFGLLRLQLADAARIVIVSSGTHDPAQKSGLPDAKYVSAERMAHPSKELTQGNGRQHYSNTKLVNIMYGYALHRRLQAINERHGKRWTVNMFDPGLMPGTGLARDAGPVFRFLWKSVLPHLFPVLRFFISPNIHTAKDSGQSLARLAIGEDVEGKSGVYFEGRPEIKSSEESYEEKKQEELWQWTTKTLARTEEEKRIFDLADLI</sequence>
<dbReference type="EMBL" id="KL648331">
    <property type="protein sequence ID" value="KEY71315.1"/>
    <property type="molecule type" value="Genomic_DNA"/>
</dbReference>
<dbReference type="Pfam" id="PF00106">
    <property type="entry name" value="adh_short"/>
    <property type="match status" value="1"/>
</dbReference>
<dbReference type="AlphaFoldDB" id="A0A084B186"/>
<dbReference type="PANTHER" id="PTHR24320">
    <property type="entry name" value="RETINOL DEHYDROGENASE"/>
    <property type="match status" value="1"/>
</dbReference>
<reference evidence="3 4" key="1">
    <citation type="journal article" date="2014" name="BMC Genomics">
        <title>Comparative genome sequencing reveals chemotype-specific gene clusters in the toxigenic black mold Stachybotrys.</title>
        <authorList>
            <person name="Semeiks J."/>
            <person name="Borek D."/>
            <person name="Otwinowski Z."/>
            <person name="Grishin N.V."/>
        </authorList>
    </citation>
    <scope>NUCLEOTIDE SEQUENCE [LARGE SCALE GENOMIC DNA]</scope>
    <source>
        <strain evidence="4">CBS 109288 / IBT 7711</strain>
    </source>
</reference>
<dbReference type="Proteomes" id="UP000028045">
    <property type="component" value="Unassembled WGS sequence"/>
</dbReference>
<name>A0A084B186_STACB</name>
<dbReference type="OrthoDB" id="542013at2759"/>
<evidence type="ECO:0000313" key="3">
    <source>
        <dbReference type="EMBL" id="KEY71315.1"/>
    </source>
</evidence>
<proteinExistence type="inferred from homology"/>
<accession>A0A084B186</accession>
<dbReference type="Gene3D" id="3.40.50.720">
    <property type="entry name" value="NAD(P)-binding Rossmann-like Domain"/>
    <property type="match status" value="1"/>
</dbReference>
<dbReference type="InterPro" id="IPR036291">
    <property type="entry name" value="NAD(P)-bd_dom_sf"/>
</dbReference>
<evidence type="ECO:0000313" key="4">
    <source>
        <dbReference type="Proteomes" id="UP000028045"/>
    </source>
</evidence>
<comment type="similarity">
    <text evidence="1">Belongs to the short-chain dehydrogenases/reductases (SDR) family.</text>
</comment>
<dbReference type="PANTHER" id="PTHR24320:SF152">
    <property type="entry name" value="SHORT-CHAIN DEHYDROGENASE_REDUCTASE FAMILY PROTEIN"/>
    <property type="match status" value="1"/>
</dbReference>
<protein>
    <submittedName>
        <fullName evidence="3">Uncharacterized protein</fullName>
    </submittedName>
</protein>
<keyword evidence="4" id="KW-1185">Reference proteome</keyword>
<gene>
    <name evidence="3" type="ORF">S7711_05907</name>
</gene>
<dbReference type="SUPFAM" id="SSF51735">
    <property type="entry name" value="NAD(P)-binding Rossmann-fold domains"/>
    <property type="match status" value="1"/>
</dbReference>
<dbReference type="HOGENOM" id="CLU_010194_44_3_1"/>